<dbReference type="SUPFAM" id="SSF56601">
    <property type="entry name" value="beta-lactamase/transpeptidase-like"/>
    <property type="match status" value="1"/>
</dbReference>
<evidence type="ECO:0000256" key="4">
    <source>
        <dbReference type="ARBA" id="ARBA00022960"/>
    </source>
</evidence>
<keyword evidence="11" id="KW-0472">Membrane</keyword>
<accession>A0A7C5ALV2</accession>
<evidence type="ECO:0000256" key="1">
    <source>
        <dbReference type="ARBA" id="ARBA00007164"/>
    </source>
</evidence>
<dbReference type="GO" id="GO:0009002">
    <property type="term" value="F:serine-type D-Ala-D-Ala carboxypeptidase activity"/>
    <property type="evidence" value="ECO:0007669"/>
    <property type="project" value="InterPro"/>
</dbReference>
<dbReference type="Pfam" id="PF00768">
    <property type="entry name" value="Peptidase_S11"/>
    <property type="match status" value="1"/>
</dbReference>
<dbReference type="GO" id="GO:0009252">
    <property type="term" value="P:peptidoglycan biosynthetic process"/>
    <property type="evidence" value="ECO:0007669"/>
    <property type="project" value="UniProtKB-KW"/>
</dbReference>
<dbReference type="PANTHER" id="PTHR21581">
    <property type="entry name" value="D-ALANYL-D-ALANINE CARBOXYPEPTIDASE"/>
    <property type="match status" value="1"/>
</dbReference>
<organism evidence="13">
    <name type="scientific">Desulfobacca acetoxidans</name>
    <dbReference type="NCBI Taxonomy" id="60893"/>
    <lineage>
        <taxon>Bacteria</taxon>
        <taxon>Pseudomonadati</taxon>
        <taxon>Thermodesulfobacteriota</taxon>
        <taxon>Desulfobaccia</taxon>
        <taxon>Desulfobaccales</taxon>
        <taxon>Desulfobaccaceae</taxon>
        <taxon>Desulfobacca</taxon>
    </lineage>
</organism>
<evidence type="ECO:0000313" key="13">
    <source>
        <dbReference type="EMBL" id="HGZ11828.1"/>
    </source>
</evidence>
<evidence type="ECO:0000256" key="11">
    <source>
        <dbReference type="SAM" id="Phobius"/>
    </source>
</evidence>
<keyword evidence="4" id="KW-0133">Cell shape</keyword>
<feature type="active site" description="Acyl-ester intermediate" evidence="7">
    <location>
        <position position="98"/>
    </location>
</feature>
<feature type="binding site" evidence="8">
    <location>
        <position position="254"/>
    </location>
    <ligand>
        <name>substrate</name>
    </ligand>
</feature>
<evidence type="ECO:0000256" key="2">
    <source>
        <dbReference type="ARBA" id="ARBA00022729"/>
    </source>
</evidence>
<keyword evidence="13" id="KW-0121">Carboxypeptidase</keyword>
<dbReference type="GO" id="GO:0071555">
    <property type="term" value="P:cell wall organization"/>
    <property type="evidence" value="ECO:0007669"/>
    <property type="project" value="UniProtKB-KW"/>
</dbReference>
<keyword evidence="3" id="KW-0378">Hydrolase</keyword>
<dbReference type="InterPro" id="IPR018044">
    <property type="entry name" value="Peptidase_S11"/>
</dbReference>
<reference evidence="13" key="1">
    <citation type="journal article" date="2020" name="mSystems">
        <title>Genome- and Community-Level Interaction Insights into Carbon Utilization and Element Cycling Functions of Hydrothermarchaeota in Hydrothermal Sediment.</title>
        <authorList>
            <person name="Zhou Z."/>
            <person name="Liu Y."/>
            <person name="Xu W."/>
            <person name="Pan J."/>
            <person name="Luo Z.H."/>
            <person name="Li M."/>
        </authorList>
    </citation>
    <scope>NUCLEOTIDE SEQUENCE [LARGE SCALE GENOMIC DNA]</scope>
    <source>
        <strain evidence="13">SpSt-853</strain>
    </source>
</reference>
<dbReference type="GO" id="GO:0008360">
    <property type="term" value="P:regulation of cell shape"/>
    <property type="evidence" value="ECO:0007669"/>
    <property type="project" value="UniProtKB-KW"/>
</dbReference>
<proteinExistence type="inferred from homology"/>
<comment type="caution">
    <text evidence="13">The sequence shown here is derived from an EMBL/GenBank/DDBJ whole genome shotgun (WGS) entry which is preliminary data.</text>
</comment>
<gene>
    <name evidence="13" type="ORF">ENW48_06375</name>
</gene>
<dbReference type="InterPro" id="IPR001967">
    <property type="entry name" value="Peptidase_S11_N"/>
</dbReference>
<feature type="transmembrane region" description="Helical" evidence="11">
    <location>
        <begin position="39"/>
        <end position="60"/>
    </location>
</feature>
<evidence type="ECO:0000256" key="8">
    <source>
        <dbReference type="PIRSR" id="PIRSR618044-2"/>
    </source>
</evidence>
<feature type="active site" evidence="7">
    <location>
        <position position="153"/>
    </location>
</feature>
<dbReference type="PANTHER" id="PTHR21581:SF33">
    <property type="entry name" value="D-ALANYL-D-ALANINE CARBOXYPEPTIDASE DACB"/>
    <property type="match status" value="1"/>
</dbReference>
<keyword evidence="5" id="KW-0573">Peptidoglycan synthesis</keyword>
<dbReference type="Gene3D" id="3.40.710.10">
    <property type="entry name" value="DD-peptidase/beta-lactamase superfamily"/>
    <property type="match status" value="1"/>
</dbReference>
<feature type="domain" description="Peptidase S11 D-alanyl-D-alanine carboxypeptidase A N-terminal" evidence="12">
    <location>
        <begin position="65"/>
        <end position="282"/>
    </location>
</feature>
<feature type="compositionally biased region" description="Basic residues" evidence="10">
    <location>
        <begin position="334"/>
        <end position="343"/>
    </location>
</feature>
<dbReference type="GO" id="GO:0006508">
    <property type="term" value="P:proteolysis"/>
    <property type="evidence" value="ECO:0007669"/>
    <property type="project" value="InterPro"/>
</dbReference>
<dbReference type="InterPro" id="IPR012338">
    <property type="entry name" value="Beta-lactam/transpept-like"/>
</dbReference>
<evidence type="ECO:0000256" key="9">
    <source>
        <dbReference type="RuleBase" id="RU004016"/>
    </source>
</evidence>
<keyword evidence="6" id="KW-0961">Cell wall biogenesis/degradation</keyword>
<evidence type="ECO:0000256" key="5">
    <source>
        <dbReference type="ARBA" id="ARBA00022984"/>
    </source>
</evidence>
<dbReference type="AlphaFoldDB" id="A0A7C5ALV2"/>
<keyword evidence="11" id="KW-0812">Transmembrane</keyword>
<evidence type="ECO:0000256" key="7">
    <source>
        <dbReference type="PIRSR" id="PIRSR618044-1"/>
    </source>
</evidence>
<evidence type="ECO:0000256" key="6">
    <source>
        <dbReference type="ARBA" id="ARBA00023316"/>
    </source>
</evidence>
<evidence type="ECO:0000256" key="10">
    <source>
        <dbReference type="SAM" id="MobiDB-lite"/>
    </source>
</evidence>
<dbReference type="EMBL" id="DTKJ01000043">
    <property type="protein sequence ID" value="HGZ11828.1"/>
    <property type="molecule type" value="Genomic_DNA"/>
</dbReference>
<keyword evidence="2" id="KW-0732">Signal</keyword>
<comment type="similarity">
    <text evidence="1 9">Belongs to the peptidase S11 family.</text>
</comment>
<protein>
    <submittedName>
        <fullName evidence="13">D-alanyl-D-alanine carboxypeptidase</fullName>
    </submittedName>
</protein>
<name>A0A7C5ALV2_9BACT</name>
<evidence type="ECO:0000256" key="3">
    <source>
        <dbReference type="ARBA" id="ARBA00022801"/>
    </source>
</evidence>
<keyword evidence="11" id="KW-1133">Transmembrane helix</keyword>
<keyword evidence="13" id="KW-0645">Protease</keyword>
<sequence length="361" mass="39825">MAVFCFTPGRVFHIFIPAPSGGRGRIVGDQLRSDKSKGLGVWLLLAWWFCLLATGVAGLAEAQEDDWEVTARSFVIMDAKTGKILLAHNPQLMLPPASTLKVMTAMYVLEHLKLDDKVVISPYAAAAPPSKINIKPGEVYTVRELLYALLLSSANDGARALAEKACGSEEEFARKLTQKVRQWGAYRTTLANANGLPADHYTTAEDLALLFRRAMQNPEFAKIISTKTYEIQGERELRNHDRFLFTTPLARGGKTGYTRASKNTYVGMFQNGDQAIIISMLGSNKKWADLRALIEKGFALTGNPIAKLEPKEEHLVFAKRHMGNSVKTASGKTTVRKGKRKSRVALGSMAGDTGKRKTKRR</sequence>
<feature type="region of interest" description="Disordered" evidence="10">
    <location>
        <begin position="326"/>
        <end position="361"/>
    </location>
</feature>
<feature type="active site" description="Proton acceptor" evidence="7">
    <location>
        <position position="101"/>
    </location>
</feature>
<evidence type="ECO:0000259" key="12">
    <source>
        <dbReference type="Pfam" id="PF00768"/>
    </source>
</evidence>
<dbReference type="PRINTS" id="PR00725">
    <property type="entry name" value="DADACBPTASE1"/>
</dbReference>